<comment type="subcellular location">
    <subcellularLocation>
        <location evidence="1">Cell membrane</location>
        <topology evidence="1">Multi-pass membrane protein</topology>
    </subcellularLocation>
</comment>
<dbReference type="InterPro" id="IPR020846">
    <property type="entry name" value="MFS_dom"/>
</dbReference>
<feature type="domain" description="Major facilitator superfamily (MFS) profile" evidence="8">
    <location>
        <begin position="1"/>
        <end position="396"/>
    </location>
</feature>
<comment type="caution">
    <text evidence="9">The sequence shown here is derived from an EMBL/GenBank/DDBJ whole genome shotgun (WGS) entry which is preliminary data.</text>
</comment>
<dbReference type="PANTHER" id="PTHR43124:SF3">
    <property type="entry name" value="CHLORAMPHENICOL EFFLUX PUMP RV0191"/>
    <property type="match status" value="1"/>
</dbReference>
<dbReference type="GO" id="GO:0022857">
    <property type="term" value="F:transmembrane transporter activity"/>
    <property type="evidence" value="ECO:0007669"/>
    <property type="project" value="InterPro"/>
</dbReference>
<dbReference type="Pfam" id="PF07690">
    <property type="entry name" value="MFS_1"/>
    <property type="match status" value="1"/>
</dbReference>
<evidence type="ECO:0000313" key="9">
    <source>
        <dbReference type="EMBL" id="KJY60765.1"/>
    </source>
</evidence>
<feature type="transmembrane region" description="Helical" evidence="7">
    <location>
        <begin position="372"/>
        <end position="392"/>
    </location>
</feature>
<evidence type="ECO:0000256" key="2">
    <source>
        <dbReference type="ARBA" id="ARBA00022448"/>
    </source>
</evidence>
<dbReference type="GO" id="GO:0005886">
    <property type="term" value="C:plasma membrane"/>
    <property type="evidence" value="ECO:0007669"/>
    <property type="project" value="UniProtKB-SubCell"/>
</dbReference>
<dbReference type="STRING" id="1218492.JG30_14550"/>
<feature type="transmembrane region" description="Helical" evidence="7">
    <location>
        <begin position="101"/>
        <end position="120"/>
    </location>
</feature>
<evidence type="ECO:0000256" key="1">
    <source>
        <dbReference type="ARBA" id="ARBA00004651"/>
    </source>
</evidence>
<dbReference type="PANTHER" id="PTHR43124">
    <property type="entry name" value="PURINE EFFLUX PUMP PBUE"/>
    <property type="match status" value="1"/>
</dbReference>
<evidence type="ECO:0000256" key="7">
    <source>
        <dbReference type="SAM" id="Phobius"/>
    </source>
</evidence>
<dbReference type="AlphaFoldDB" id="A0A0F4LQ80"/>
<feature type="transmembrane region" description="Helical" evidence="7">
    <location>
        <begin position="252"/>
        <end position="271"/>
    </location>
</feature>
<keyword evidence="10" id="KW-1185">Reference proteome</keyword>
<dbReference type="Gene3D" id="1.20.1250.20">
    <property type="entry name" value="MFS general substrate transporter like domains"/>
    <property type="match status" value="1"/>
</dbReference>
<keyword evidence="4 7" id="KW-0812">Transmembrane</keyword>
<protein>
    <recommendedName>
        <fullName evidence="8">Major facilitator superfamily (MFS) profile domain-containing protein</fullName>
    </recommendedName>
</protein>
<evidence type="ECO:0000256" key="6">
    <source>
        <dbReference type="ARBA" id="ARBA00023136"/>
    </source>
</evidence>
<accession>A0A0F4LQ80</accession>
<proteinExistence type="predicted"/>
<dbReference type="HOGENOM" id="CLU_001265_10_4_9"/>
<sequence>MKSVLKIKPVVYGIIAFAIVARLTSSTSPAIAVIQKAFPQANHTAVESLATIGDAAAVLSALVVGQLLARWSFKQLGLISLTLLAGGGLLPLIWHQSVTQLLIWGFLAGLGTGGITTILPSLQSFSFQGEQLAIILGKVVALENGSSMVLVFIGGLLASRNWLYNYYIFFLTFLAIIVVWFTVPNQRPQSPSNSAPTMQQTPMSVMRPRQILMVIFYIFVASIIVFLEATLYNKNALFINNYHLGSPALTGQIMMLDGLAAIVVGLTIKYLRRWLKKYLLVFSFTLDALGGLLLLKWHSVLGIGLATFCMGAGSAIVLMTVPYLLSLLASPKRYPLIMGCFSAITSLGFSSSAVIFNNLVPLFTKNLLGGTYLLVLVIAVVMIILLTGLNLAQLSRDFLSN</sequence>
<dbReference type="InterPro" id="IPR036259">
    <property type="entry name" value="MFS_trans_sf"/>
</dbReference>
<dbReference type="RefSeq" id="WP_046317580.1">
    <property type="nucleotide sequence ID" value="NZ_JBHSZT010000005.1"/>
</dbReference>
<dbReference type="PROSITE" id="PS50850">
    <property type="entry name" value="MFS"/>
    <property type="match status" value="1"/>
</dbReference>
<dbReference type="PATRIC" id="fig|1218492.5.peg.1509"/>
<keyword evidence="6 7" id="KW-0472">Membrane</keyword>
<keyword evidence="5 7" id="KW-1133">Transmembrane helix</keyword>
<reference evidence="9 10" key="1">
    <citation type="submission" date="2015-01" db="EMBL/GenBank/DDBJ databases">
        <title>Comparative genomics of the lactic acid bacteria isolated from the honey bee gut.</title>
        <authorList>
            <person name="Ellegaard K.M."/>
            <person name="Tamarit D."/>
            <person name="Javelind E."/>
            <person name="Olofsson T."/>
            <person name="Andersson S.G."/>
            <person name="Vasquez A."/>
        </authorList>
    </citation>
    <scope>NUCLEOTIDE SEQUENCE [LARGE SCALE GENOMIC DNA]</scope>
    <source>
        <strain evidence="9 10">Bin4</strain>
    </source>
</reference>
<dbReference type="InterPro" id="IPR050189">
    <property type="entry name" value="MFS_Efflux_Transporters"/>
</dbReference>
<keyword evidence="3" id="KW-1003">Cell membrane</keyword>
<evidence type="ECO:0000256" key="3">
    <source>
        <dbReference type="ARBA" id="ARBA00022475"/>
    </source>
</evidence>
<dbReference type="InterPro" id="IPR011701">
    <property type="entry name" value="MFS"/>
</dbReference>
<feature type="transmembrane region" description="Helical" evidence="7">
    <location>
        <begin position="48"/>
        <end position="69"/>
    </location>
</feature>
<evidence type="ECO:0000313" key="10">
    <source>
        <dbReference type="Proteomes" id="UP000033558"/>
    </source>
</evidence>
<feature type="transmembrane region" description="Helical" evidence="7">
    <location>
        <begin position="211"/>
        <end position="232"/>
    </location>
</feature>
<name>A0A0F4LQ80_9LACO</name>
<gene>
    <name evidence="9" type="ORF">JG30_14550</name>
</gene>
<evidence type="ECO:0000259" key="8">
    <source>
        <dbReference type="PROSITE" id="PS50850"/>
    </source>
</evidence>
<feature type="transmembrane region" description="Helical" evidence="7">
    <location>
        <begin position="76"/>
        <end position="95"/>
    </location>
</feature>
<feature type="transmembrane region" description="Helical" evidence="7">
    <location>
        <begin position="301"/>
        <end position="324"/>
    </location>
</feature>
<dbReference type="SUPFAM" id="SSF103473">
    <property type="entry name" value="MFS general substrate transporter"/>
    <property type="match status" value="1"/>
</dbReference>
<dbReference type="Proteomes" id="UP000033558">
    <property type="component" value="Unassembled WGS sequence"/>
</dbReference>
<organism evidence="9 10">
    <name type="scientific">Bombilactobacillus mellifer</name>
    <dbReference type="NCBI Taxonomy" id="1218492"/>
    <lineage>
        <taxon>Bacteria</taxon>
        <taxon>Bacillati</taxon>
        <taxon>Bacillota</taxon>
        <taxon>Bacilli</taxon>
        <taxon>Lactobacillales</taxon>
        <taxon>Lactobacillaceae</taxon>
        <taxon>Bombilactobacillus</taxon>
    </lineage>
</organism>
<keyword evidence="2" id="KW-0813">Transport</keyword>
<feature type="transmembrane region" description="Helical" evidence="7">
    <location>
        <begin position="132"/>
        <end position="158"/>
    </location>
</feature>
<feature type="transmembrane region" description="Helical" evidence="7">
    <location>
        <begin position="278"/>
        <end position="295"/>
    </location>
</feature>
<evidence type="ECO:0000256" key="4">
    <source>
        <dbReference type="ARBA" id="ARBA00022692"/>
    </source>
</evidence>
<dbReference type="EMBL" id="JXJQ01000010">
    <property type="protein sequence ID" value="KJY60765.1"/>
    <property type="molecule type" value="Genomic_DNA"/>
</dbReference>
<feature type="transmembrane region" description="Helical" evidence="7">
    <location>
        <begin position="336"/>
        <end position="360"/>
    </location>
</feature>
<evidence type="ECO:0000256" key="5">
    <source>
        <dbReference type="ARBA" id="ARBA00022989"/>
    </source>
</evidence>
<feature type="transmembrane region" description="Helical" evidence="7">
    <location>
        <begin position="164"/>
        <end position="183"/>
    </location>
</feature>